<sequence length="285" mass="33098">MTSKDQLQQLFPKGRISTSRSESEELQLPLSEGVWFTLSKEDLTERELGLVELLLGELTQESQHPWAHYFHGTGPIPQELTTLQVIHAHIWTVSDEDGRQAWLDMMTKLLPNLKAYYTTNGHDYTFVLEQSTLFDVREILGDTLSAMEFDFGLRMTLFLGQMWPEKVVGLWPKLVMAEQSIFANWRTHHHQSNLLTFSQLYLWAGQLYPVFKEGLAPLIVHQQLEKEILALWQEGAVLTKAAQSLYIHRNTLQYRLDKWYDWTGLQLKDLTDLAVCYMVIVDMNL</sequence>
<reference evidence="2 3" key="1">
    <citation type="submission" date="2016-02" db="EMBL/GenBank/DDBJ databases">
        <authorList>
            <consortium name="Pathogen Informatics"/>
        </authorList>
    </citation>
    <scope>NUCLEOTIDE SEQUENCE [LARGE SCALE GENOMIC DNA]</scope>
    <source>
        <strain evidence="2 3">LSS69</strain>
    </source>
</reference>
<dbReference type="Proteomes" id="UP000071533">
    <property type="component" value="Unassembled WGS sequence"/>
</dbReference>
<dbReference type="Gene3D" id="1.10.10.2840">
    <property type="entry name" value="PucR C-terminal helix-turn-helix domain"/>
    <property type="match status" value="1"/>
</dbReference>
<dbReference type="PANTHER" id="PTHR33744:SF15">
    <property type="entry name" value="CARBOHYDRATE DIACID REGULATOR"/>
    <property type="match status" value="1"/>
</dbReference>
<proteinExistence type="predicted"/>
<dbReference type="InterPro" id="IPR051448">
    <property type="entry name" value="CdaR-like_regulators"/>
</dbReference>
<dbReference type="InterPro" id="IPR042070">
    <property type="entry name" value="PucR_C-HTH_sf"/>
</dbReference>
<dbReference type="Pfam" id="PF13556">
    <property type="entry name" value="HTH_30"/>
    <property type="match status" value="1"/>
</dbReference>
<dbReference type="AlphaFoldDB" id="A0A0Z8ICY3"/>
<feature type="domain" description="PucR C-terminal helix-turn-helix" evidence="1">
    <location>
        <begin position="233"/>
        <end position="278"/>
    </location>
</feature>
<dbReference type="RefSeq" id="WP_044689353.1">
    <property type="nucleotide sequence ID" value="NZ_CEHX01000009.1"/>
</dbReference>
<evidence type="ECO:0000313" key="3">
    <source>
        <dbReference type="Proteomes" id="UP000071533"/>
    </source>
</evidence>
<dbReference type="EMBL" id="FIHS01000007">
    <property type="protein sequence ID" value="CYV33237.1"/>
    <property type="molecule type" value="Genomic_DNA"/>
</dbReference>
<evidence type="ECO:0000313" key="2">
    <source>
        <dbReference type="EMBL" id="CYV33237.1"/>
    </source>
</evidence>
<accession>A0A0Z8ICY3</accession>
<evidence type="ECO:0000259" key="1">
    <source>
        <dbReference type="Pfam" id="PF13556"/>
    </source>
</evidence>
<dbReference type="PANTHER" id="PTHR33744">
    <property type="entry name" value="CARBOHYDRATE DIACID REGULATOR"/>
    <property type="match status" value="1"/>
</dbReference>
<gene>
    <name evidence="2" type="primary">lrp</name>
    <name evidence="2" type="ORF">ERS132431_00785</name>
</gene>
<protein>
    <submittedName>
        <fullName evidence="2">Regulator of polyketide synthase expression</fullName>
    </submittedName>
</protein>
<dbReference type="InterPro" id="IPR025736">
    <property type="entry name" value="PucR_C-HTH_dom"/>
</dbReference>
<name>A0A0Z8ICY3_STRSU</name>
<organism evidence="2 3">
    <name type="scientific">Streptococcus suis</name>
    <dbReference type="NCBI Taxonomy" id="1307"/>
    <lineage>
        <taxon>Bacteria</taxon>
        <taxon>Bacillati</taxon>
        <taxon>Bacillota</taxon>
        <taxon>Bacilli</taxon>
        <taxon>Lactobacillales</taxon>
        <taxon>Streptococcaceae</taxon>
        <taxon>Streptococcus</taxon>
    </lineage>
</organism>